<protein>
    <submittedName>
        <fullName evidence="1">Uncharacterized protein</fullName>
    </submittedName>
</protein>
<accession>A0ABR7WPR5</accession>
<proteinExistence type="predicted"/>
<organism evidence="1 2">
    <name type="scientific">Mucilaginibacter pankratovii</name>
    <dbReference type="NCBI Taxonomy" id="2772110"/>
    <lineage>
        <taxon>Bacteria</taxon>
        <taxon>Pseudomonadati</taxon>
        <taxon>Bacteroidota</taxon>
        <taxon>Sphingobacteriia</taxon>
        <taxon>Sphingobacteriales</taxon>
        <taxon>Sphingobacteriaceae</taxon>
        <taxon>Mucilaginibacter</taxon>
    </lineage>
</organism>
<gene>
    <name evidence="1" type="ORF">IDJ77_10905</name>
</gene>
<dbReference type="Proteomes" id="UP000606600">
    <property type="component" value="Unassembled WGS sequence"/>
</dbReference>
<keyword evidence="2" id="KW-1185">Reference proteome</keyword>
<evidence type="ECO:0000313" key="2">
    <source>
        <dbReference type="Proteomes" id="UP000606600"/>
    </source>
</evidence>
<comment type="caution">
    <text evidence="1">The sequence shown here is derived from an EMBL/GenBank/DDBJ whole genome shotgun (WGS) entry which is preliminary data.</text>
</comment>
<evidence type="ECO:0000313" key="1">
    <source>
        <dbReference type="EMBL" id="MBD1364318.1"/>
    </source>
</evidence>
<sequence>MRNVLLLLCIFGITITARSQTWQPGYYTDVQGVKYAGIIRPAPGGNGPIKGEAYIEFKDSEKGEVIPLSTSDLQSYVAGKDSFVVAKAPAKGKWTKMATDFVRIVMNEDVKIYTLRIADGKPASYKGSGHIRKLPTILTALGNGTLYANENSAIVKDNRVTEDGLIKAAPGYLQPVLQLPTYTTQASNRDGNTKKWYYYGSNPNELQYITEANFKDVIMATMKSQPKVVDYILANPFGLDNIEALIAYFNKVKLQGKL</sequence>
<dbReference type="RefSeq" id="WP_191188986.1">
    <property type="nucleotide sequence ID" value="NZ_JACWMY010000005.1"/>
</dbReference>
<dbReference type="EMBL" id="JACWMY010000005">
    <property type="protein sequence ID" value="MBD1364318.1"/>
    <property type="molecule type" value="Genomic_DNA"/>
</dbReference>
<reference evidence="1 2" key="1">
    <citation type="submission" date="2020-09" db="EMBL/GenBank/DDBJ databases">
        <title>Novel species of Mucilaginibacter isolated from a glacier on the Tibetan Plateau.</title>
        <authorList>
            <person name="Liu Q."/>
            <person name="Xin Y.-H."/>
        </authorList>
    </citation>
    <scope>NUCLEOTIDE SEQUENCE [LARGE SCALE GENOMIC DNA]</scope>
    <source>
        <strain evidence="1 2">ZT4R22</strain>
    </source>
</reference>
<name>A0ABR7WPR5_9SPHI</name>